<accession>A0A1Q9YN88</accession>
<comment type="caution">
    <text evidence="1">The sequence shown here is derived from an EMBL/GenBank/DDBJ whole genome shotgun (WGS) entry which is preliminary data.</text>
</comment>
<sequence length="66" mass="7373">MTWYQKIAAFTIPMKQKPFCVCKPGVGLPTALRMGHRQTWQTIGEVPQTAYAGCESEKGRGNRTQS</sequence>
<proteinExistence type="predicted"/>
<evidence type="ECO:0000313" key="2">
    <source>
        <dbReference type="Proteomes" id="UP000186758"/>
    </source>
</evidence>
<evidence type="ECO:0000313" key="1">
    <source>
        <dbReference type="EMBL" id="OLU47130.1"/>
    </source>
</evidence>
<organism evidence="1 2">
    <name type="scientific">Faecalibaculum rodentium</name>
    <dbReference type="NCBI Taxonomy" id="1702221"/>
    <lineage>
        <taxon>Bacteria</taxon>
        <taxon>Bacillati</taxon>
        <taxon>Bacillota</taxon>
        <taxon>Erysipelotrichia</taxon>
        <taxon>Erysipelotrichales</taxon>
        <taxon>Erysipelotrichaceae</taxon>
        <taxon>Faecalibaculum</taxon>
    </lineage>
</organism>
<reference evidence="1 2" key="1">
    <citation type="submission" date="2016-11" db="EMBL/GenBank/DDBJ databases">
        <title>Description of two novel members of the family Erysipelotrichaceae: Ileibacterium lipovorans gen. nov., sp. nov. and Dubosiella newyorkensis, gen. nov., sp. nov.</title>
        <authorList>
            <person name="Cox L.M."/>
            <person name="Sohn J."/>
            <person name="Tyrrell K.L."/>
            <person name="Citron D.M."/>
            <person name="Lawson P.A."/>
            <person name="Patel N.B."/>
            <person name="Iizumi T."/>
            <person name="Perez-Perez G.I."/>
            <person name="Goldstein E.J."/>
            <person name="Blaser M.J."/>
        </authorList>
    </citation>
    <scope>NUCLEOTIDE SEQUENCE [LARGE SCALE GENOMIC DNA]</scope>
    <source>
        <strain evidence="1 2">NYU-BL-K8</strain>
    </source>
</reference>
<dbReference type="EMBL" id="MPJZ01000010">
    <property type="protein sequence ID" value="OLU47130.1"/>
    <property type="molecule type" value="Genomic_DNA"/>
</dbReference>
<dbReference type="AlphaFoldDB" id="A0A1Q9YN88"/>
<name>A0A1Q9YN88_9FIRM</name>
<gene>
    <name evidence="1" type="ORF">BO223_01240</name>
</gene>
<protein>
    <submittedName>
        <fullName evidence="1">Uncharacterized protein</fullName>
    </submittedName>
</protein>
<dbReference type="Proteomes" id="UP000186758">
    <property type="component" value="Unassembled WGS sequence"/>
</dbReference>